<comment type="caution">
    <text evidence="1">The sequence shown here is derived from an EMBL/GenBank/DDBJ whole genome shotgun (WGS) entry which is preliminary data.</text>
</comment>
<name>A0A401VW37_STREY</name>
<gene>
    <name evidence="1" type="ORF">GKJPGBOP_00894</name>
</gene>
<sequence length="81" mass="8772">MRFVIRTDRPVVVAFEPTAAEYFLEPGEDIVVEWFGEGGDGMVSLESANFVVSAPSGGYSRAWDSNGVEIYIGPESGPEAR</sequence>
<proteinExistence type="predicted"/>
<protein>
    <submittedName>
        <fullName evidence="1">Uncharacterized protein</fullName>
    </submittedName>
</protein>
<accession>A0A401VW37</accession>
<evidence type="ECO:0000313" key="1">
    <source>
        <dbReference type="EMBL" id="GCD41241.1"/>
    </source>
</evidence>
<dbReference type="EMBL" id="BHZD01000001">
    <property type="protein sequence ID" value="GCD41241.1"/>
    <property type="molecule type" value="Genomic_DNA"/>
</dbReference>
<dbReference type="AlphaFoldDB" id="A0A401VW37"/>
<keyword evidence="2" id="KW-1185">Reference proteome</keyword>
<reference evidence="1 2" key="1">
    <citation type="submission" date="2018-11" db="EMBL/GenBank/DDBJ databases">
        <title>Whole genome sequence of Streptomyces paromomycinus NBRC 15454(T).</title>
        <authorList>
            <person name="Komaki H."/>
            <person name="Tamura T."/>
        </authorList>
    </citation>
    <scope>NUCLEOTIDE SEQUENCE [LARGE SCALE GENOMIC DNA]</scope>
    <source>
        <strain evidence="1 2">NBRC 15454</strain>
    </source>
</reference>
<dbReference type="Proteomes" id="UP000286746">
    <property type="component" value="Unassembled WGS sequence"/>
</dbReference>
<organism evidence="1 2">
    <name type="scientific">Streptomyces paromomycinus</name>
    <name type="common">Streptomyces rimosus subsp. paromomycinus</name>
    <dbReference type="NCBI Taxonomy" id="92743"/>
    <lineage>
        <taxon>Bacteria</taxon>
        <taxon>Bacillati</taxon>
        <taxon>Actinomycetota</taxon>
        <taxon>Actinomycetes</taxon>
        <taxon>Kitasatosporales</taxon>
        <taxon>Streptomycetaceae</taxon>
        <taxon>Streptomyces</taxon>
    </lineage>
</organism>
<evidence type="ECO:0000313" key="2">
    <source>
        <dbReference type="Proteomes" id="UP000286746"/>
    </source>
</evidence>